<dbReference type="Pfam" id="PF00809">
    <property type="entry name" value="Pterin_bind"/>
    <property type="match status" value="1"/>
</dbReference>
<dbReference type="GO" id="GO:0046654">
    <property type="term" value="P:tetrahydrofolate biosynthetic process"/>
    <property type="evidence" value="ECO:0007669"/>
    <property type="project" value="TreeGrafter"/>
</dbReference>
<dbReference type="PANTHER" id="PTHR20941:SF1">
    <property type="entry name" value="FOLIC ACID SYNTHESIS PROTEIN FOL1"/>
    <property type="match status" value="1"/>
</dbReference>
<gene>
    <name evidence="2" type="ORF">F1331_25075</name>
</gene>
<accession>A0A8E5INC6</accession>
<protein>
    <recommendedName>
        <fullName evidence="1">Pterin-binding domain-containing protein</fullName>
    </recommendedName>
</protein>
<dbReference type="EMBL" id="CP043765">
    <property type="protein sequence ID" value="QUS47046.1"/>
    <property type="molecule type" value="Genomic_DNA"/>
</dbReference>
<feature type="domain" description="Pterin-binding" evidence="1">
    <location>
        <begin position="1"/>
        <end position="92"/>
    </location>
</feature>
<dbReference type="SUPFAM" id="SSF51717">
    <property type="entry name" value="Dihydropteroate synthetase-like"/>
    <property type="match status" value="1"/>
</dbReference>
<dbReference type="AlphaFoldDB" id="A0A8E5INC6"/>
<name>A0A8E5INC6_SALET</name>
<dbReference type="GO" id="GO:0005829">
    <property type="term" value="C:cytosol"/>
    <property type="evidence" value="ECO:0007669"/>
    <property type="project" value="TreeGrafter"/>
</dbReference>
<dbReference type="Gene3D" id="3.20.20.20">
    <property type="entry name" value="Dihydropteroate synthase-like"/>
    <property type="match status" value="1"/>
</dbReference>
<dbReference type="RefSeq" id="WP_219827584.1">
    <property type="nucleotide sequence ID" value="NZ_CP043765.1"/>
</dbReference>
<dbReference type="InterPro" id="IPR011005">
    <property type="entry name" value="Dihydropteroate_synth-like_sf"/>
</dbReference>
<proteinExistence type="predicted"/>
<dbReference type="PANTHER" id="PTHR20941">
    <property type="entry name" value="FOLATE SYNTHESIS PROTEINS"/>
    <property type="match status" value="1"/>
</dbReference>
<dbReference type="PROSITE" id="PS50972">
    <property type="entry name" value="PTERIN_BINDING"/>
    <property type="match status" value="1"/>
</dbReference>
<dbReference type="InterPro" id="IPR000489">
    <property type="entry name" value="Pterin-binding_dom"/>
</dbReference>
<evidence type="ECO:0000313" key="2">
    <source>
        <dbReference type="EMBL" id="QUS47046.1"/>
    </source>
</evidence>
<dbReference type="GO" id="GO:0004156">
    <property type="term" value="F:dihydropteroate synthase activity"/>
    <property type="evidence" value="ECO:0007669"/>
    <property type="project" value="TreeGrafter"/>
</dbReference>
<dbReference type="InterPro" id="IPR045031">
    <property type="entry name" value="DHP_synth-like"/>
</dbReference>
<sequence>MPANATSRTCVSIDTTSPEVAAACLDAGAHVVNDVSLLADPELASVTAGSGAALILSHARAPQAKMGGFGGWPLSAYDPYSYKSRIWFLFYA</sequence>
<reference evidence="2" key="1">
    <citation type="submission" date="2019-09" db="EMBL/GenBank/DDBJ databases">
        <title>Characterization of Mobilized Colistin Resistance Gene mcr-9 Carrying Colisitin Resistant Salmonella enterica serotype Senftenberg ST14.</title>
        <authorList>
            <person name="Cha M.-H."/>
            <person name="Woo G.-J."/>
        </authorList>
    </citation>
    <scope>NUCLEOTIDE SEQUENCE</scope>
    <source>
        <strain evidence="2">KUFSE-SAL0043</strain>
    </source>
</reference>
<organism evidence="2">
    <name type="scientific">Salmonella enterica subsp. enterica serovar Dessau</name>
    <dbReference type="NCBI Taxonomy" id="2564349"/>
    <lineage>
        <taxon>Bacteria</taxon>
        <taxon>Pseudomonadati</taxon>
        <taxon>Pseudomonadota</taxon>
        <taxon>Gammaproteobacteria</taxon>
        <taxon>Enterobacterales</taxon>
        <taxon>Enterobacteriaceae</taxon>
        <taxon>Salmonella</taxon>
    </lineage>
</organism>
<evidence type="ECO:0000259" key="1">
    <source>
        <dbReference type="PROSITE" id="PS50972"/>
    </source>
</evidence>